<feature type="transmembrane region" description="Helical" evidence="1">
    <location>
        <begin position="230"/>
        <end position="253"/>
    </location>
</feature>
<dbReference type="PANTHER" id="PTHR37305">
    <property type="entry name" value="INTEGRAL MEMBRANE PROTEIN-RELATED"/>
    <property type="match status" value="1"/>
</dbReference>
<dbReference type="PANTHER" id="PTHR37305:SF1">
    <property type="entry name" value="MEMBRANE PROTEIN"/>
    <property type="match status" value="1"/>
</dbReference>
<keyword evidence="1" id="KW-0812">Transmembrane</keyword>
<evidence type="ECO:0000313" key="3">
    <source>
        <dbReference type="Proteomes" id="UP000095706"/>
    </source>
</evidence>
<dbReference type="AlphaFoldDB" id="A0A174G0V8"/>
<feature type="transmembrane region" description="Helical" evidence="1">
    <location>
        <begin position="165"/>
        <end position="181"/>
    </location>
</feature>
<evidence type="ECO:0000256" key="1">
    <source>
        <dbReference type="SAM" id="Phobius"/>
    </source>
</evidence>
<evidence type="ECO:0000313" key="2">
    <source>
        <dbReference type="EMBL" id="CUO55561.1"/>
    </source>
</evidence>
<gene>
    <name evidence="2" type="ORF">ERS852406_02262</name>
</gene>
<organism evidence="2 3">
    <name type="scientific">Fusicatenibacter saccharivorans</name>
    <dbReference type="NCBI Taxonomy" id="1150298"/>
    <lineage>
        <taxon>Bacteria</taxon>
        <taxon>Bacillati</taxon>
        <taxon>Bacillota</taxon>
        <taxon>Clostridia</taxon>
        <taxon>Lachnospirales</taxon>
        <taxon>Lachnospiraceae</taxon>
        <taxon>Fusicatenibacter</taxon>
    </lineage>
</organism>
<accession>A0A174G0V8</accession>
<dbReference type="EMBL" id="CYYV01000010">
    <property type="protein sequence ID" value="CUO55561.1"/>
    <property type="molecule type" value="Genomic_DNA"/>
</dbReference>
<reference evidence="2 3" key="1">
    <citation type="submission" date="2015-09" db="EMBL/GenBank/DDBJ databases">
        <authorList>
            <consortium name="Pathogen Informatics"/>
        </authorList>
    </citation>
    <scope>NUCLEOTIDE SEQUENCE [LARGE SCALE GENOMIC DNA]</scope>
    <source>
        <strain evidence="2 3">2789STDY5608849</strain>
    </source>
</reference>
<feature type="transmembrane region" description="Helical" evidence="1">
    <location>
        <begin position="96"/>
        <end position="116"/>
    </location>
</feature>
<keyword evidence="1" id="KW-1133">Transmembrane helix</keyword>
<dbReference type="Proteomes" id="UP000095706">
    <property type="component" value="Unassembled WGS sequence"/>
</dbReference>
<feature type="transmembrane region" description="Helical" evidence="1">
    <location>
        <begin position="57"/>
        <end position="75"/>
    </location>
</feature>
<name>A0A174G0V8_9FIRM</name>
<sequence>MLKLIKCEFYKFKRRSLFVLATLVALVFPVVMTALYWNIPTQVNYDNLFSGIVDYGDFLLLLPILVVIATSLFFTETDNDTLKNLTTIPISKSKIVVAKIGVMAIISVAYTLLGFFASVLCSKILGIAMENMAQKFVLSIGLGIMLLAAALPCVALVVWFNKSDLISIVITLFYTIINYVIHVTDIGMLTPVGVNIGTILPIPVINRWIYQFYDEGNGAAAEFYNTMRPYFVPTHICVCIIALFLFVSIYAIIKIYNRREI</sequence>
<feature type="transmembrane region" description="Helical" evidence="1">
    <location>
        <begin position="136"/>
        <end position="158"/>
    </location>
</feature>
<dbReference type="RefSeq" id="WP_055222893.1">
    <property type="nucleotide sequence ID" value="NZ_CYYV01000010.1"/>
</dbReference>
<keyword evidence="1" id="KW-0472">Membrane</keyword>
<protein>
    <submittedName>
        <fullName evidence="2">Uncharacterized protein conserved in bacteria</fullName>
    </submittedName>
</protein>
<proteinExistence type="predicted"/>
<dbReference type="Pfam" id="PF12730">
    <property type="entry name" value="ABC2_membrane_4"/>
    <property type="match status" value="1"/>
</dbReference>